<proteinExistence type="predicted"/>
<dbReference type="AlphaFoldDB" id="A0A9X1VZC0"/>
<evidence type="ECO:0008006" key="3">
    <source>
        <dbReference type="Google" id="ProtNLM"/>
    </source>
</evidence>
<evidence type="ECO:0000313" key="2">
    <source>
        <dbReference type="Proteomes" id="UP001139447"/>
    </source>
</evidence>
<comment type="caution">
    <text evidence="1">The sequence shown here is derived from an EMBL/GenBank/DDBJ whole genome shotgun (WGS) entry which is preliminary data.</text>
</comment>
<dbReference type="Gene3D" id="1.10.10.2910">
    <property type="match status" value="1"/>
</dbReference>
<accession>A0A9X1VZC0</accession>
<dbReference type="EMBL" id="JALGBI010000004">
    <property type="protein sequence ID" value="MCJ0766120.1"/>
    <property type="molecule type" value="Genomic_DNA"/>
</dbReference>
<evidence type="ECO:0000313" key="1">
    <source>
        <dbReference type="EMBL" id="MCJ0766120.1"/>
    </source>
</evidence>
<protein>
    <recommendedName>
        <fullName evidence="3">IrrE N-terminal-like domain-containing protein</fullName>
    </recommendedName>
</protein>
<gene>
    <name evidence="1" type="ORF">MMF98_23160</name>
</gene>
<reference evidence="1" key="1">
    <citation type="submission" date="2022-03" db="EMBL/GenBank/DDBJ databases">
        <authorList>
            <person name="Woo C.Y."/>
        </authorList>
    </citation>
    <scope>NUCLEOTIDE SEQUENCE</scope>
    <source>
        <strain evidence="1">CYS-02</strain>
    </source>
</reference>
<organism evidence="1 2">
    <name type="scientific">Variovorax terrae</name>
    <dbReference type="NCBI Taxonomy" id="2923278"/>
    <lineage>
        <taxon>Bacteria</taxon>
        <taxon>Pseudomonadati</taxon>
        <taxon>Pseudomonadota</taxon>
        <taxon>Betaproteobacteria</taxon>
        <taxon>Burkholderiales</taxon>
        <taxon>Comamonadaceae</taxon>
        <taxon>Variovorax</taxon>
    </lineage>
</organism>
<dbReference type="RefSeq" id="WP_243309723.1">
    <property type="nucleotide sequence ID" value="NZ_JALGBI010000004.1"/>
</dbReference>
<sequence>MRELVGQREQKEIDQLVDKILRDLGRPEPPLDLRMVRELLRLDRKYYSSADIGPLAEFAHRIKVAGKRLAEDPLLILDVVKKAKLSGLWLPDDRKIFIDSEVPPLKHRWIEAHEVAHSFVPWHSEFLLGDNEVTLNPTCHETIEAEANFGAGRLLFFGPQFSTESKDFSQSFKSVETLKARFGNTLTSTFWRFVEDRDPAQATFGLISAHPHHADIGPTADGTGIHHFITSLGFRQMFPGVTASQAYSLIQRNTSWKRRGPVVGGNDSLIDLRGEKRVIALDGFCNTHQVLTMGWLAS</sequence>
<dbReference type="Proteomes" id="UP001139447">
    <property type="component" value="Unassembled WGS sequence"/>
</dbReference>
<keyword evidence="2" id="KW-1185">Reference proteome</keyword>
<name>A0A9X1VZC0_9BURK</name>